<comment type="cofactor">
    <cofactor evidence="1">
        <name>Mg(2+)</name>
        <dbReference type="ChEBI" id="CHEBI:18420"/>
    </cofactor>
</comment>
<evidence type="ECO:0000256" key="4">
    <source>
        <dbReference type="ARBA" id="ARBA00023277"/>
    </source>
</evidence>
<dbReference type="SUPFAM" id="SSF56784">
    <property type="entry name" value="HAD-like"/>
    <property type="match status" value="1"/>
</dbReference>
<evidence type="ECO:0000256" key="3">
    <source>
        <dbReference type="ARBA" id="ARBA00022842"/>
    </source>
</evidence>
<dbReference type="GO" id="GO:0046872">
    <property type="term" value="F:metal ion binding"/>
    <property type="evidence" value="ECO:0007669"/>
    <property type="project" value="UniProtKB-KW"/>
</dbReference>
<dbReference type="RefSeq" id="XP_014170678.1">
    <property type="nucleotide sequence ID" value="XM_014315203.1"/>
</dbReference>
<dbReference type="GO" id="GO:0016791">
    <property type="term" value="F:phosphatase activity"/>
    <property type="evidence" value="ECO:0007669"/>
    <property type="project" value="UniProtKB-ARBA"/>
</dbReference>
<dbReference type="InterPro" id="IPR036412">
    <property type="entry name" value="HAD-like_sf"/>
</dbReference>
<protein>
    <submittedName>
        <fullName evidence="5">HAD superfamily hydrolase</fullName>
    </submittedName>
</protein>
<dbReference type="InterPro" id="IPR023198">
    <property type="entry name" value="PGP-like_dom2"/>
</dbReference>
<dbReference type="HOGENOM" id="CLU_045011_14_1_1"/>
<dbReference type="GeneID" id="25979538"/>
<accession>F0XM42</accession>
<dbReference type="PANTHER" id="PTHR46193:SF18">
    <property type="entry name" value="HEXITOL PHOSPHATASE B"/>
    <property type="match status" value="1"/>
</dbReference>
<reference evidence="5 6" key="1">
    <citation type="journal article" date="2011" name="Proc. Natl. Acad. Sci. U.S.A.">
        <title>Genome and transcriptome analyses of the mountain pine beetle-fungal symbiont Grosmannia clavigera, a lodgepole pine pathogen.</title>
        <authorList>
            <person name="DiGuistini S."/>
            <person name="Wang Y."/>
            <person name="Liao N.Y."/>
            <person name="Taylor G."/>
            <person name="Tanguay P."/>
            <person name="Feau N."/>
            <person name="Henrissat B."/>
            <person name="Chan S.K."/>
            <person name="Hesse-Orce U."/>
            <person name="Alamouti S.M."/>
            <person name="Tsui C.K.M."/>
            <person name="Docking R.T."/>
            <person name="Levasseur A."/>
            <person name="Haridas S."/>
            <person name="Robertson G."/>
            <person name="Birol I."/>
            <person name="Holt R.A."/>
            <person name="Marra M.A."/>
            <person name="Hamelin R.C."/>
            <person name="Hirst M."/>
            <person name="Jones S.J.M."/>
            <person name="Bohlmann J."/>
            <person name="Breuil C."/>
        </authorList>
    </citation>
    <scope>NUCLEOTIDE SEQUENCE [LARGE SCALE GENOMIC DNA]</scope>
    <source>
        <strain evidence="6">kw1407 / UAMH 11150</strain>
    </source>
</reference>
<evidence type="ECO:0000256" key="2">
    <source>
        <dbReference type="ARBA" id="ARBA00022723"/>
    </source>
</evidence>
<dbReference type="SFLD" id="SFLDG01129">
    <property type="entry name" value="C1.5:_HAD__Beta-PGM__Phosphata"/>
    <property type="match status" value="1"/>
</dbReference>
<dbReference type="OrthoDB" id="2107174at2759"/>
<dbReference type="Gene3D" id="1.10.150.240">
    <property type="entry name" value="Putative phosphatase, domain 2"/>
    <property type="match status" value="1"/>
</dbReference>
<dbReference type="InterPro" id="IPR051600">
    <property type="entry name" value="Beta-PGM-like"/>
</dbReference>
<sequence>MAVKTYLFDCDNTLVLSEELAFEGCADLLNEICAAKGVSPPPSFTGGKLITEFVGQNFRGMLASLQQRYGFPLAADEADGYVVREEDVVIARLRSGLAPCVGVETQLKRLQQAPERPTLAVVSSSALRRLRASLETVGFDRFFAADQVYSAATSLPTPTSKPDPAVYLHALEQLGAQAASSVAVEDSRSGTLSAVRAGIPVIGYVGPYPADRQDSMAAVLREAGARVVIRHWDEFPQAVAEIEAA</sequence>
<dbReference type="SFLD" id="SFLDS00003">
    <property type="entry name" value="Haloacid_Dehalogenase"/>
    <property type="match status" value="1"/>
</dbReference>
<keyword evidence="6" id="KW-1185">Reference proteome</keyword>
<dbReference type="AlphaFoldDB" id="F0XM42"/>
<evidence type="ECO:0000313" key="6">
    <source>
        <dbReference type="Proteomes" id="UP000007796"/>
    </source>
</evidence>
<dbReference type="InterPro" id="IPR006439">
    <property type="entry name" value="HAD-SF_hydro_IA"/>
</dbReference>
<dbReference type="InParanoid" id="F0XM42"/>
<keyword evidence="3" id="KW-0460">Magnesium</keyword>
<dbReference type="Proteomes" id="UP000007796">
    <property type="component" value="Unassembled WGS sequence"/>
</dbReference>
<dbReference type="Pfam" id="PF00702">
    <property type="entry name" value="Hydrolase"/>
    <property type="match status" value="1"/>
</dbReference>
<dbReference type="InterPro" id="IPR023214">
    <property type="entry name" value="HAD_sf"/>
</dbReference>
<keyword evidence="4" id="KW-0119">Carbohydrate metabolism</keyword>
<proteinExistence type="predicted"/>
<keyword evidence="5" id="KW-0378">Hydrolase</keyword>
<dbReference type="EMBL" id="GL629794">
    <property type="protein sequence ID" value="EFX01196.1"/>
    <property type="molecule type" value="Genomic_DNA"/>
</dbReference>
<organism evidence="6">
    <name type="scientific">Grosmannia clavigera (strain kw1407 / UAMH 11150)</name>
    <name type="common">Blue stain fungus</name>
    <name type="synonym">Graphiocladiella clavigera</name>
    <dbReference type="NCBI Taxonomy" id="655863"/>
    <lineage>
        <taxon>Eukaryota</taxon>
        <taxon>Fungi</taxon>
        <taxon>Dikarya</taxon>
        <taxon>Ascomycota</taxon>
        <taxon>Pezizomycotina</taxon>
        <taxon>Sordariomycetes</taxon>
        <taxon>Sordariomycetidae</taxon>
        <taxon>Ophiostomatales</taxon>
        <taxon>Ophiostomataceae</taxon>
        <taxon>Leptographium</taxon>
    </lineage>
</organism>
<dbReference type="PANTHER" id="PTHR46193">
    <property type="entry name" value="6-PHOSPHOGLUCONATE PHOSPHATASE"/>
    <property type="match status" value="1"/>
</dbReference>
<name>F0XM42_GROCL</name>
<evidence type="ECO:0000313" key="5">
    <source>
        <dbReference type="EMBL" id="EFX01196.1"/>
    </source>
</evidence>
<dbReference type="STRING" id="655863.F0XM42"/>
<dbReference type="NCBIfam" id="TIGR01509">
    <property type="entry name" value="HAD-SF-IA-v3"/>
    <property type="match status" value="1"/>
</dbReference>
<evidence type="ECO:0000256" key="1">
    <source>
        <dbReference type="ARBA" id="ARBA00001946"/>
    </source>
</evidence>
<dbReference type="eggNOG" id="ENOG502REF4">
    <property type="taxonomic scope" value="Eukaryota"/>
</dbReference>
<dbReference type="Gene3D" id="3.40.50.1000">
    <property type="entry name" value="HAD superfamily/HAD-like"/>
    <property type="match status" value="1"/>
</dbReference>
<keyword evidence="2" id="KW-0479">Metal-binding</keyword>
<gene>
    <name evidence="5" type="ORF">CMQ_6138</name>
</gene>